<dbReference type="PANTHER" id="PTHR11705:SF143">
    <property type="entry name" value="SLL0236 PROTEIN"/>
    <property type="match status" value="1"/>
</dbReference>
<dbReference type="CDD" id="cd03143">
    <property type="entry name" value="A4_beta-galactosidase_middle_domain"/>
    <property type="match status" value="1"/>
</dbReference>
<evidence type="ECO:0000313" key="10">
    <source>
        <dbReference type="EMBL" id="SFE93407.1"/>
    </source>
</evidence>
<evidence type="ECO:0000256" key="6">
    <source>
        <dbReference type="ARBA" id="ARBA00023049"/>
    </source>
</evidence>
<dbReference type="EMBL" id="FONS01000003">
    <property type="protein sequence ID" value="SFE93407.1"/>
    <property type="molecule type" value="Genomic_DNA"/>
</dbReference>
<name>A0A1I2ELB7_9SPHI</name>
<evidence type="ECO:0000256" key="4">
    <source>
        <dbReference type="ARBA" id="ARBA00022801"/>
    </source>
</evidence>
<dbReference type="Proteomes" id="UP000183129">
    <property type="component" value="Unassembled WGS sequence"/>
</dbReference>
<dbReference type="Pfam" id="PF00246">
    <property type="entry name" value="Peptidase_M14"/>
    <property type="match status" value="1"/>
</dbReference>
<evidence type="ECO:0000259" key="9">
    <source>
        <dbReference type="PROSITE" id="PS52035"/>
    </source>
</evidence>
<feature type="chain" id="PRO_5010274910" evidence="8">
    <location>
        <begin position="23"/>
        <end position="855"/>
    </location>
</feature>
<dbReference type="InterPro" id="IPR000834">
    <property type="entry name" value="Peptidase_M14"/>
</dbReference>
<dbReference type="GO" id="GO:0006508">
    <property type="term" value="P:proteolysis"/>
    <property type="evidence" value="ECO:0007669"/>
    <property type="project" value="UniProtKB-KW"/>
</dbReference>
<dbReference type="STRING" id="34086.SAMN04488084_106130"/>
<keyword evidence="10" id="KW-0121">Carboxypeptidase</keyword>
<evidence type="ECO:0000256" key="3">
    <source>
        <dbReference type="ARBA" id="ARBA00022670"/>
    </source>
</evidence>
<evidence type="ECO:0000256" key="7">
    <source>
        <dbReference type="PROSITE-ProRule" id="PRU01379"/>
    </source>
</evidence>
<feature type="domain" description="Peptidase M14" evidence="9">
    <location>
        <begin position="52"/>
        <end position="349"/>
    </location>
</feature>
<dbReference type="SUPFAM" id="SSF52317">
    <property type="entry name" value="Class I glutamine amidotransferase-like"/>
    <property type="match status" value="1"/>
</dbReference>
<dbReference type="RefSeq" id="WP_074963959.1">
    <property type="nucleotide sequence ID" value="NZ_FONS01000003.1"/>
</dbReference>
<keyword evidence="3" id="KW-0645">Protease</keyword>
<evidence type="ECO:0000256" key="1">
    <source>
        <dbReference type="ARBA" id="ARBA00001947"/>
    </source>
</evidence>
<keyword evidence="6" id="KW-0482">Metalloprotease</keyword>
<keyword evidence="4" id="KW-0378">Hydrolase</keyword>
<dbReference type="Gene3D" id="3.40.50.880">
    <property type="match status" value="1"/>
</dbReference>
<comment type="similarity">
    <text evidence="2 7">Belongs to the peptidase M14 family.</text>
</comment>
<feature type="signal peptide" evidence="8">
    <location>
        <begin position="1"/>
        <end position="22"/>
    </location>
</feature>
<dbReference type="AlphaFoldDB" id="A0A1I2ELB7"/>
<sequence>MKLHKSLLLSLSLVLLAGLARAQQQYFFPGAGQFDPKVPTPEQFLGYPVGSHYTRHDQVVAYFKELEKTSDRVHLQFIGKTYEERPQLIATITAAANYSKIEDIRKEHVTLADPAKTILGASSPVVVLLGYSVHGNETSSGEAALLTAYYLAANQNPETTKWLQEAVVLIDPSLNPDGRDRAANWHNAYKSFPPVSDPADKEHQEGWPAGRTNHFFTDLNRDWLSAAQVESQNRLAFFHQWYPNVHIDFHEMGTGSTYYFEPSPAGHESPILPKASYDFNATLAKYHVEALDKIGSLYFTKEAFDNVSPIYGSTYPDFFGAVGVTFEQGSSRGIVQESDNGLVTFPFTIRNQLTSGLSTVKGAVAEKLNLFKLQKEFFQTALDQGRANPAKGFIFGDSKDLSLTQKLLDLTLTHRLKVYPLDQDLTVDGKKFEKGKAFIVPSVQPNFRIVHSIFEETAKLKDSAFYDNTSWSVIHAYGLKYAKLKVLPALGSTVDKAPQLKTASALTKSTYAYLLDWSDYNASRALYDLQKRGIRVKATYKPFTVNTAAGKQTFSYGSLVIPVANQEVSADSLYKAVQQAGVVAGLQFQSTGTGFSLEGIDLGSNNIRTVKKPEVALLTGTGITAGEVGEVWFLLNQQLNLPVTKLEAGNLGRTDLSRYSSLVLVSGNYDALDKRSVEKIRNWVNAGGTLITFRNASEWVIKEKFVQEKLYTDSATAKKGTAQRLDYVTKSETETAKRINGGIFLADVDLSNPIAFGLTDRKVFFTKTGTTILQPSKDRYATVAQYLPEAYVSGYVSKDNRAKISNSAAILVASAGAGTVVLFAEDPNYRHYWHGTDRLFLNSIFFGSEISGGRF</sequence>
<evidence type="ECO:0000313" key="11">
    <source>
        <dbReference type="Proteomes" id="UP000183129"/>
    </source>
</evidence>
<evidence type="ECO:0000256" key="5">
    <source>
        <dbReference type="ARBA" id="ARBA00022833"/>
    </source>
</evidence>
<evidence type="ECO:0000256" key="2">
    <source>
        <dbReference type="ARBA" id="ARBA00005988"/>
    </source>
</evidence>
<protein>
    <submittedName>
        <fullName evidence="10">Zinc carboxypeptidase</fullName>
    </submittedName>
</protein>
<dbReference type="SMART" id="SM00631">
    <property type="entry name" value="Zn_pept"/>
    <property type="match status" value="1"/>
</dbReference>
<comment type="cofactor">
    <cofactor evidence="1">
        <name>Zn(2+)</name>
        <dbReference type="ChEBI" id="CHEBI:29105"/>
    </cofactor>
</comment>
<keyword evidence="5" id="KW-0862">Zinc</keyword>
<dbReference type="PROSITE" id="PS52035">
    <property type="entry name" value="PEPTIDASE_M14"/>
    <property type="match status" value="1"/>
</dbReference>
<dbReference type="GO" id="GO:0005615">
    <property type="term" value="C:extracellular space"/>
    <property type="evidence" value="ECO:0007669"/>
    <property type="project" value="TreeGrafter"/>
</dbReference>
<dbReference type="PANTHER" id="PTHR11705">
    <property type="entry name" value="PROTEASE FAMILY M14 CARBOXYPEPTIDASE A,B"/>
    <property type="match status" value="1"/>
</dbReference>
<reference evidence="10 11" key="1">
    <citation type="submission" date="2016-10" db="EMBL/GenBank/DDBJ databases">
        <authorList>
            <person name="de Groot N.N."/>
        </authorList>
    </citation>
    <scope>NUCLEOTIDE SEQUENCE [LARGE SCALE GENOMIC DNA]</scope>
    <source>
        <strain evidence="10 11">ATCC 51969</strain>
    </source>
</reference>
<dbReference type="Gene3D" id="3.40.630.10">
    <property type="entry name" value="Zn peptidases"/>
    <property type="match status" value="1"/>
</dbReference>
<evidence type="ECO:0000256" key="8">
    <source>
        <dbReference type="SAM" id="SignalP"/>
    </source>
</evidence>
<accession>A0A1I2ELB7</accession>
<keyword evidence="8" id="KW-0732">Signal</keyword>
<gene>
    <name evidence="10" type="ORF">SAMN03003324_01869</name>
</gene>
<organism evidence="10 11">
    <name type="scientific">Pedobacter antarcticus</name>
    <dbReference type="NCBI Taxonomy" id="34086"/>
    <lineage>
        <taxon>Bacteria</taxon>
        <taxon>Pseudomonadati</taxon>
        <taxon>Bacteroidota</taxon>
        <taxon>Sphingobacteriia</taxon>
        <taxon>Sphingobacteriales</taxon>
        <taxon>Sphingobacteriaceae</taxon>
        <taxon>Pedobacter</taxon>
    </lineage>
</organism>
<dbReference type="InterPro" id="IPR029062">
    <property type="entry name" value="Class_I_gatase-like"/>
</dbReference>
<feature type="active site" description="Proton donor/acceptor" evidence="7">
    <location>
        <position position="327"/>
    </location>
</feature>
<dbReference type="SUPFAM" id="SSF53187">
    <property type="entry name" value="Zn-dependent exopeptidases"/>
    <property type="match status" value="1"/>
</dbReference>
<proteinExistence type="inferred from homology"/>
<dbReference type="GO" id="GO:0004181">
    <property type="term" value="F:metallocarboxypeptidase activity"/>
    <property type="evidence" value="ECO:0007669"/>
    <property type="project" value="InterPro"/>
</dbReference>
<dbReference type="GO" id="GO:0008270">
    <property type="term" value="F:zinc ion binding"/>
    <property type="evidence" value="ECO:0007669"/>
    <property type="project" value="InterPro"/>
</dbReference>